<accession>A0ABN9PB87</accession>
<reference evidence="2" key="1">
    <citation type="submission" date="2023-10" db="EMBL/GenBank/DDBJ databases">
        <authorList>
            <person name="Chen Y."/>
            <person name="Shah S."/>
            <person name="Dougan E. K."/>
            <person name="Thang M."/>
            <person name="Chan C."/>
        </authorList>
    </citation>
    <scope>NUCLEOTIDE SEQUENCE [LARGE SCALE GENOMIC DNA]</scope>
</reference>
<feature type="region of interest" description="Disordered" evidence="1">
    <location>
        <begin position="1"/>
        <end position="48"/>
    </location>
</feature>
<dbReference type="EMBL" id="CAUYUJ010000203">
    <property type="protein sequence ID" value="CAK0789238.1"/>
    <property type="molecule type" value="Genomic_DNA"/>
</dbReference>
<organism evidence="2 3">
    <name type="scientific">Prorocentrum cordatum</name>
    <dbReference type="NCBI Taxonomy" id="2364126"/>
    <lineage>
        <taxon>Eukaryota</taxon>
        <taxon>Sar</taxon>
        <taxon>Alveolata</taxon>
        <taxon>Dinophyceae</taxon>
        <taxon>Prorocentrales</taxon>
        <taxon>Prorocentraceae</taxon>
        <taxon>Prorocentrum</taxon>
    </lineage>
</organism>
<dbReference type="Proteomes" id="UP001189429">
    <property type="component" value="Unassembled WGS sequence"/>
</dbReference>
<feature type="compositionally biased region" description="Low complexity" evidence="1">
    <location>
        <begin position="322"/>
        <end position="332"/>
    </location>
</feature>
<proteinExistence type="predicted"/>
<sequence>MAMATMRLPPEASAPGEPPGPRVGSSLEATFGRPDSKEVPERPTATPVFWPSSCTEKRPYYYTSVEPFRPHSQSSNRGYHPKRGFQVTDHETICVPARDKVRRTRRGITRCSRGAEVVYAASQWTALELDAEDLLRIMRDLKLPANQRAWTLRRMDKTFADMTGRKGCWARVGLPFEAYLALFPRTFDVYGAAGSRCLRALHGAMARVADKGEDVMVRLALALRTGRVEVRPPFEQPPGRTAATVEAEALAAAERAASYLGDSGDQWPTDSGPFAATPGGGSSASGDAPRLPNLQGSLVKAIYRPSSAPCCPQAYRGDRTRPASGSSGAAGARGRRRPHSSPTRQAAPG</sequence>
<feature type="region of interest" description="Disordered" evidence="1">
    <location>
        <begin position="309"/>
        <end position="349"/>
    </location>
</feature>
<feature type="region of interest" description="Disordered" evidence="1">
    <location>
        <begin position="260"/>
        <end position="292"/>
    </location>
</feature>
<evidence type="ECO:0000313" key="3">
    <source>
        <dbReference type="Proteomes" id="UP001189429"/>
    </source>
</evidence>
<name>A0ABN9PB87_9DINO</name>
<gene>
    <name evidence="2" type="ORF">PCOR1329_LOCUS866</name>
</gene>
<evidence type="ECO:0000256" key="1">
    <source>
        <dbReference type="SAM" id="MobiDB-lite"/>
    </source>
</evidence>
<evidence type="ECO:0000313" key="2">
    <source>
        <dbReference type="EMBL" id="CAK0789238.1"/>
    </source>
</evidence>
<comment type="caution">
    <text evidence="2">The sequence shown here is derived from an EMBL/GenBank/DDBJ whole genome shotgun (WGS) entry which is preliminary data.</text>
</comment>
<keyword evidence="3" id="KW-1185">Reference proteome</keyword>
<protein>
    <submittedName>
        <fullName evidence="2">Uncharacterized protein</fullName>
    </submittedName>
</protein>